<reference evidence="11" key="1">
    <citation type="submission" date="2024-06" db="EMBL/GenBank/DDBJ databases">
        <title>Multi-omics analyses provide insights into the biosynthesis of the anticancer antibiotic pleurotin in Hohenbuehelia grisea.</title>
        <authorList>
            <person name="Weaver J.A."/>
            <person name="Alberti F."/>
        </authorList>
    </citation>
    <scope>NUCLEOTIDE SEQUENCE [LARGE SCALE GENOMIC DNA]</scope>
    <source>
        <strain evidence="11">T-177</strain>
    </source>
</reference>
<evidence type="ECO:0000256" key="5">
    <source>
        <dbReference type="ARBA" id="ARBA00023186"/>
    </source>
</evidence>
<evidence type="ECO:0000259" key="8">
    <source>
        <dbReference type="PROSITE" id="PS50076"/>
    </source>
</evidence>
<keyword evidence="2" id="KW-0677">Repeat</keyword>
<dbReference type="InterPro" id="IPR001305">
    <property type="entry name" value="HSP_DnaJ_Cys-rich_dom"/>
</dbReference>
<dbReference type="PRINTS" id="PR00625">
    <property type="entry name" value="JDOMAIN"/>
</dbReference>
<keyword evidence="4 6" id="KW-0862">Zinc</keyword>
<dbReference type="PANTHER" id="PTHR43096">
    <property type="entry name" value="DNAJ HOMOLOG 1, MITOCHONDRIAL-RELATED"/>
    <property type="match status" value="1"/>
</dbReference>
<evidence type="ECO:0000313" key="11">
    <source>
        <dbReference type="Proteomes" id="UP001556367"/>
    </source>
</evidence>
<keyword evidence="11" id="KW-1185">Reference proteome</keyword>
<sequence>MFSCENMVAGKWRAADPFYRLSVDSGQRSIHATRPLGASAKDPYEVLGVKRDASSAEIKKVYFSLARKYHPDTNTDKNAQDKFVEIQEAYDTLKDSEKRAAYDKFGSASQQPGFDPNAFSQGFGGFQHGFPGSGESGGFGGFNGSSDLFSQLFGSFGSRGSSRGFASSRGADLQTSIGVSFLEACKGASKKINITPVVDCSTCSGSGMKKGVKRDTCRACNGTGSQTFVIESGFQMASTCGSCAGTGQSVPRGGECSTCSGAGKVRVRKTVQVDIPAGVEDGMTIRIPKAGDAALQGKGPNGDLLVHVNVTPSKQFVRQGSNLYHEAKVQMHTALLGGKVRVPTLDGDVDVRVPGGTQQGEEMVLKGRGVPSVYGGDSGDLFVTFSVQLPRSLTQRQRQLLQAYADDLEGRTPAKEPSETPSRAAKGATDPDNASPYKEPPLTRNDERTPEDDDSKEDVKKRATA</sequence>
<dbReference type="SUPFAM" id="SSF46565">
    <property type="entry name" value="Chaperone J-domain"/>
    <property type="match status" value="1"/>
</dbReference>
<evidence type="ECO:0000256" key="4">
    <source>
        <dbReference type="ARBA" id="ARBA00022833"/>
    </source>
</evidence>
<comment type="caution">
    <text evidence="10">The sequence shown here is derived from an EMBL/GenBank/DDBJ whole genome shotgun (WGS) entry which is preliminary data.</text>
</comment>
<proteinExistence type="inferred from homology"/>
<accession>A0ABR3J5L3</accession>
<evidence type="ECO:0000256" key="6">
    <source>
        <dbReference type="PROSITE-ProRule" id="PRU00546"/>
    </source>
</evidence>
<dbReference type="Pfam" id="PF00226">
    <property type="entry name" value="DnaJ"/>
    <property type="match status" value="1"/>
</dbReference>
<dbReference type="SUPFAM" id="SSF57938">
    <property type="entry name" value="DnaJ/Hsp40 cysteine-rich domain"/>
    <property type="match status" value="1"/>
</dbReference>
<dbReference type="InterPro" id="IPR008971">
    <property type="entry name" value="HSP40/DnaJ_pept-bd"/>
</dbReference>
<dbReference type="Gene3D" id="2.10.230.10">
    <property type="entry name" value="Heat shock protein DnaJ, cysteine-rich domain"/>
    <property type="match status" value="1"/>
</dbReference>
<dbReference type="PROSITE" id="PS00636">
    <property type="entry name" value="DNAJ_1"/>
    <property type="match status" value="1"/>
</dbReference>
<evidence type="ECO:0000256" key="2">
    <source>
        <dbReference type="ARBA" id="ARBA00022737"/>
    </source>
</evidence>
<dbReference type="SUPFAM" id="SSF49493">
    <property type="entry name" value="HSP40/DnaJ peptide-binding domain"/>
    <property type="match status" value="2"/>
</dbReference>
<evidence type="ECO:0000256" key="7">
    <source>
        <dbReference type="SAM" id="MobiDB-lite"/>
    </source>
</evidence>
<dbReference type="InterPro" id="IPR036869">
    <property type="entry name" value="J_dom_sf"/>
</dbReference>
<dbReference type="InterPro" id="IPR001623">
    <property type="entry name" value="DnaJ_domain"/>
</dbReference>
<dbReference type="InterPro" id="IPR002939">
    <property type="entry name" value="DnaJ_C"/>
</dbReference>
<dbReference type="CDD" id="cd10719">
    <property type="entry name" value="DnaJ_zf"/>
    <property type="match status" value="1"/>
</dbReference>
<dbReference type="Proteomes" id="UP001556367">
    <property type="component" value="Unassembled WGS sequence"/>
</dbReference>
<dbReference type="HAMAP" id="MF_01152">
    <property type="entry name" value="DnaJ"/>
    <property type="match status" value="1"/>
</dbReference>
<dbReference type="Pfam" id="PF01556">
    <property type="entry name" value="DnaJ_C"/>
    <property type="match status" value="1"/>
</dbReference>
<organism evidence="10 11">
    <name type="scientific">Hohenbuehelia grisea</name>
    <dbReference type="NCBI Taxonomy" id="104357"/>
    <lineage>
        <taxon>Eukaryota</taxon>
        <taxon>Fungi</taxon>
        <taxon>Dikarya</taxon>
        <taxon>Basidiomycota</taxon>
        <taxon>Agaricomycotina</taxon>
        <taxon>Agaricomycetes</taxon>
        <taxon>Agaricomycetidae</taxon>
        <taxon>Agaricales</taxon>
        <taxon>Pleurotineae</taxon>
        <taxon>Pleurotaceae</taxon>
        <taxon>Hohenbuehelia</taxon>
    </lineage>
</organism>
<dbReference type="SMART" id="SM00271">
    <property type="entry name" value="DnaJ"/>
    <property type="match status" value="1"/>
</dbReference>
<keyword evidence="5" id="KW-0143">Chaperone</keyword>
<dbReference type="Pfam" id="PF00684">
    <property type="entry name" value="DnaJ_CXXCXGXG"/>
    <property type="match status" value="1"/>
</dbReference>
<feature type="zinc finger region" description="CR-type" evidence="6">
    <location>
        <begin position="187"/>
        <end position="268"/>
    </location>
</feature>
<keyword evidence="3 6" id="KW-0863">Zinc-finger</keyword>
<dbReference type="PROSITE" id="PS50076">
    <property type="entry name" value="DNAJ_2"/>
    <property type="match status" value="1"/>
</dbReference>
<feature type="region of interest" description="Disordered" evidence="7">
    <location>
        <begin position="406"/>
        <end position="465"/>
    </location>
</feature>
<dbReference type="InterPro" id="IPR036410">
    <property type="entry name" value="HSP_DnaJ_Cys-rich_dom_sf"/>
</dbReference>
<dbReference type="PROSITE" id="PS51188">
    <property type="entry name" value="ZF_CR"/>
    <property type="match status" value="1"/>
</dbReference>
<dbReference type="InterPro" id="IPR018253">
    <property type="entry name" value="DnaJ_domain_CS"/>
</dbReference>
<dbReference type="CDD" id="cd10747">
    <property type="entry name" value="DnaJ_C"/>
    <property type="match status" value="1"/>
</dbReference>
<evidence type="ECO:0000259" key="9">
    <source>
        <dbReference type="PROSITE" id="PS51188"/>
    </source>
</evidence>
<feature type="compositionally biased region" description="Basic and acidic residues" evidence="7">
    <location>
        <begin position="408"/>
        <end position="418"/>
    </location>
</feature>
<evidence type="ECO:0000256" key="3">
    <source>
        <dbReference type="ARBA" id="ARBA00022771"/>
    </source>
</evidence>
<dbReference type="NCBIfam" id="NF008035">
    <property type="entry name" value="PRK10767.1"/>
    <property type="match status" value="1"/>
</dbReference>
<dbReference type="EMBL" id="JASNQZ010000011">
    <property type="protein sequence ID" value="KAL0950813.1"/>
    <property type="molecule type" value="Genomic_DNA"/>
</dbReference>
<dbReference type="CDD" id="cd06257">
    <property type="entry name" value="DnaJ"/>
    <property type="match status" value="1"/>
</dbReference>
<keyword evidence="1 6" id="KW-0479">Metal-binding</keyword>
<evidence type="ECO:0000256" key="1">
    <source>
        <dbReference type="ARBA" id="ARBA00022723"/>
    </source>
</evidence>
<gene>
    <name evidence="10" type="ORF">HGRIS_007577</name>
</gene>
<dbReference type="PANTHER" id="PTHR43096:SF52">
    <property type="entry name" value="DNAJ HOMOLOG 1, MITOCHONDRIAL-RELATED"/>
    <property type="match status" value="1"/>
</dbReference>
<feature type="domain" description="CR-type" evidence="9">
    <location>
        <begin position="187"/>
        <end position="268"/>
    </location>
</feature>
<name>A0ABR3J5L3_9AGAR</name>
<dbReference type="Gene3D" id="1.10.287.110">
    <property type="entry name" value="DnaJ domain"/>
    <property type="match status" value="1"/>
</dbReference>
<dbReference type="InterPro" id="IPR012724">
    <property type="entry name" value="DnaJ"/>
</dbReference>
<feature type="domain" description="J" evidence="8">
    <location>
        <begin position="42"/>
        <end position="106"/>
    </location>
</feature>
<evidence type="ECO:0000313" key="10">
    <source>
        <dbReference type="EMBL" id="KAL0950813.1"/>
    </source>
</evidence>
<protein>
    <submittedName>
        <fullName evidence="10">Uncharacterized protein</fullName>
    </submittedName>
</protein>
<dbReference type="Gene3D" id="2.60.260.20">
    <property type="entry name" value="Urease metallochaperone UreE, N-terminal domain"/>
    <property type="match status" value="2"/>
</dbReference>